<protein>
    <submittedName>
        <fullName evidence="1">Bacterial mobilization protein (MobC)</fullName>
    </submittedName>
</protein>
<accession>A0A3P5XHG0</accession>
<evidence type="ECO:0000313" key="1">
    <source>
        <dbReference type="EMBL" id="VDC30317.1"/>
    </source>
</evidence>
<dbReference type="InterPro" id="IPR053842">
    <property type="entry name" value="NikA-like"/>
</dbReference>
<sequence>MSDRRRRANVKGGRPHSWQVTASDEEAAALVVKAEQARKTVPALLFDAAMAQGMADQFVLDVEVREELTAIRNMMRALGNNMNQLAKHANATGEFPAEAAAAVKAVQRTAARINDALLDLGQR</sequence>
<reference evidence="1 2" key="1">
    <citation type="submission" date="2018-11" db="EMBL/GenBank/DDBJ databases">
        <authorList>
            <person name="Criscuolo A."/>
        </authorList>
    </citation>
    <scope>NUCLEOTIDE SEQUENCE [LARGE SCALE GENOMIC DNA]</scope>
    <source>
        <strain evidence="1">AT11b</strain>
    </source>
</reference>
<dbReference type="EMBL" id="UXAU01000036">
    <property type="protein sequence ID" value="VDC30317.1"/>
    <property type="molecule type" value="Genomic_DNA"/>
</dbReference>
<keyword evidence="2" id="KW-1185">Reference proteome</keyword>
<evidence type="ECO:0000313" key="2">
    <source>
        <dbReference type="Proteomes" id="UP000280861"/>
    </source>
</evidence>
<dbReference type="RefSeq" id="WP_124092596.1">
    <property type="nucleotide sequence ID" value="NZ_CBCRYA010000027.1"/>
</dbReference>
<name>A0A3P5XHG0_9MICC</name>
<proteinExistence type="predicted"/>
<dbReference type="Proteomes" id="UP000280861">
    <property type="component" value="Unassembled WGS sequence"/>
</dbReference>
<gene>
    <name evidence="1" type="ORF">PSET11_02477</name>
</gene>
<dbReference type="OrthoDB" id="3636113at2"/>
<dbReference type="Pfam" id="PF21983">
    <property type="entry name" value="NikA-like"/>
    <property type="match status" value="1"/>
</dbReference>
<organism evidence="1 2">
    <name type="scientific">Arthrobacter ulcerisalmonis</name>
    <dbReference type="NCBI Taxonomy" id="2483813"/>
    <lineage>
        <taxon>Bacteria</taxon>
        <taxon>Bacillati</taxon>
        <taxon>Actinomycetota</taxon>
        <taxon>Actinomycetes</taxon>
        <taxon>Micrococcales</taxon>
        <taxon>Micrococcaceae</taxon>
        <taxon>Arthrobacter</taxon>
    </lineage>
</organism>
<dbReference type="AlphaFoldDB" id="A0A3P5XHG0"/>